<dbReference type="AlphaFoldDB" id="A0A0G0IUI0"/>
<accession>A0A0G0IUI0</accession>
<keyword evidence="1" id="KW-1133">Transmembrane helix</keyword>
<evidence type="ECO:0000313" key="3">
    <source>
        <dbReference type="Proteomes" id="UP000034849"/>
    </source>
</evidence>
<reference evidence="2 3" key="1">
    <citation type="journal article" date="2015" name="Nature">
        <title>rRNA introns, odd ribosomes, and small enigmatic genomes across a large radiation of phyla.</title>
        <authorList>
            <person name="Brown C.T."/>
            <person name="Hug L.A."/>
            <person name="Thomas B.C."/>
            <person name="Sharon I."/>
            <person name="Castelle C.J."/>
            <person name="Singh A."/>
            <person name="Wilkins M.J."/>
            <person name="Williams K.H."/>
            <person name="Banfield J.F."/>
        </authorList>
    </citation>
    <scope>NUCLEOTIDE SEQUENCE [LARGE SCALE GENOMIC DNA]</scope>
</reference>
<dbReference type="InterPro" id="IPR014717">
    <property type="entry name" value="Transl_elong_EF1B/ribsomal_bS6"/>
</dbReference>
<feature type="transmembrane region" description="Helical" evidence="1">
    <location>
        <begin position="9"/>
        <end position="29"/>
    </location>
</feature>
<dbReference type="EMBL" id="LBSX01000005">
    <property type="protein sequence ID" value="KKQ27819.1"/>
    <property type="molecule type" value="Genomic_DNA"/>
</dbReference>
<dbReference type="Gene3D" id="3.30.70.60">
    <property type="match status" value="1"/>
</dbReference>
<keyword evidence="1" id="KW-0812">Transmembrane</keyword>
<evidence type="ECO:0000256" key="1">
    <source>
        <dbReference type="SAM" id="Phobius"/>
    </source>
</evidence>
<comment type="caution">
    <text evidence="2">The sequence shown here is derived from an EMBL/GenBank/DDBJ whole genome shotgun (WGS) entry which is preliminary data.</text>
</comment>
<sequence>MTLNLKQKILIANASIGLVLIVIIIFIVYPSIKDILKLKNEINTIQGQLEERYQKTQKLKKSLKELNQIKQVTTQMEQVFVKPGEEIDLITTLEKIANSHNINQTMNLNLVDETKINTESKNKDARIFPVYYRLSFLNEGTFLDHLAYLKDLEELPYYVIIENINFEKRKNQIENEVNPINLRFDAIIYVATK</sequence>
<dbReference type="Proteomes" id="UP000034849">
    <property type="component" value="Unassembled WGS sequence"/>
</dbReference>
<proteinExistence type="predicted"/>
<dbReference type="STRING" id="1619046.US42_C0005G0044"/>
<protein>
    <recommendedName>
        <fullName evidence="4">Type IV pilus assembly protein PilO</fullName>
    </recommendedName>
</protein>
<evidence type="ECO:0000313" key="2">
    <source>
        <dbReference type="EMBL" id="KKQ27819.1"/>
    </source>
</evidence>
<name>A0A0G0IUI0_9BACT</name>
<evidence type="ECO:0008006" key="4">
    <source>
        <dbReference type="Google" id="ProtNLM"/>
    </source>
</evidence>
<organism evidence="2 3">
    <name type="scientific">Candidatus Magasanikbacteria bacterium GW2011_GWC2_37_14</name>
    <dbReference type="NCBI Taxonomy" id="1619046"/>
    <lineage>
        <taxon>Bacteria</taxon>
        <taxon>Candidatus Magasanikiibacteriota</taxon>
    </lineage>
</organism>
<gene>
    <name evidence="2" type="ORF">US42_C0005G0044</name>
</gene>
<keyword evidence="1" id="KW-0472">Membrane</keyword>